<evidence type="ECO:0000313" key="5">
    <source>
        <dbReference type="EMBL" id="CAD7683172.1"/>
    </source>
</evidence>
<dbReference type="GO" id="GO:0030686">
    <property type="term" value="C:90S preribosome"/>
    <property type="evidence" value="ECO:0007669"/>
    <property type="project" value="TreeGrafter"/>
</dbReference>
<evidence type="ECO:0000256" key="1">
    <source>
        <dbReference type="ARBA" id="ARBA00007820"/>
    </source>
</evidence>
<evidence type="ECO:0000256" key="4">
    <source>
        <dbReference type="RuleBase" id="RU364105"/>
    </source>
</evidence>
<dbReference type="EMBL" id="CAJHUB010000755">
    <property type="protein sequence ID" value="CAD7683172.1"/>
    <property type="molecule type" value="Genomic_DNA"/>
</dbReference>
<dbReference type="PANTHER" id="PTHR11278">
    <property type="entry name" value="40S RIBOSOMAL PROTEIN S7"/>
    <property type="match status" value="1"/>
</dbReference>
<sequence>MFSLSLKIMKPHGKRLDKFKSGIYQALHELERNWDPRAHLRELNATAAKEIEVGGGWKVLISFVPIPELKSFQKIQIQLVCELEEKVQELCLSQLEKSHTKNEHKHPRIHTLTAVHDAVLEDLVFPSKVRKRIHVMLDGSQLTKVHLNKAQQSNMEHKVETFSGICKNFTSKDVDFEFPEFQL</sequence>
<name>A0A811Z4J6_NYCPR</name>
<comment type="caution">
    <text evidence="5">The sequence shown here is derived from an EMBL/GenBank/DDBJ whole genome shotgun (WGS) entry which is preliminary data.</text>
</comment>
<evidence type="ECO:0000313" key="6">
    <source>
        <dbReference type="Proteomes" id="UP000645828"/>
    </source>
</evidence>
<protein>
    <recommendedName>
        <fullName evidence="4">40S ribosomal protein S7</fullName>
    </recommendedName>
</protein>
<keyword evidence="6" id="KW-1185">Reference proteome</keyword>
<dbReference type="GO" id="GO:0003735">
    <property type="term" value="F:structural constituent of ribosome"/>
    <property type="evidence" value="ECO:0007669"/>
    <property type="project" value="InterPro"/>
</dbReference>
<dbReference type="Proteomes" id="UP000645828">
    <property type="component" value="Unassembled WGS sequence"/>
</dbReference>
<keyword evidence="2 4" id="KW-0689">Ribosomal protein</keyword>
<evidence type="ECO:0000256" key="2">
    <source>
        <dbReference type="ARBA" id="ARBA00022980"/>
    </source>
</evidence>
<keyword evidence="3 4" id="KW-0687">Ribonucleoprotein</keyword>
<evidence type="ECO:0000256" key="3">
    <source>
        <dbReference type="ARBA" id="ARBA00023274"/>
    </source>
</evidence>
<dbReference type="GO" id="GO:0022627">
    <property type="term" value="C:cytosolic small ribosomal subunit"/>
    <property type="evidence" value="ECO:0007669"/>
    <property type="project" value="TreeGrafter"/>
</dbReference>
<organism evidence="5 6">
    <name type="scientific">Nyctereutes procyonoides</name>
    <name type="common">Raccoon dog</name>
    <name type="synonym">Canis procyonoides</name>
    <dbReference type="NCBI Taxonomy" id="34880"/>
    <lineage>
        <taxon>Eukaryota</taxon>
        <taxon>Metazoa</taxon>
        <taxon>Chordata</taxon>
        <taxon>Craniata</taxon>
        <taxon>Vertebrata</taxon>
        <taxon>Euteleostomi</taxon>
        <taxon>Mammalia</taxon>
        <taxon>Eutheria</taxon>
        <taxon>Laurasiatheria</taxon>
        <taxon>Carnivora</taxon>
        <taxon>Caniformia</taxon>
        <taxon>Canidae</taxon>
        <taxon>Nyctereutes</taxon>
    </lineage>
</organism>
<dbReference type="Pfam" id="PF01251">
    <property type="entry name" value="Ribosomal_S7e"/>
    <property type="match status" value="1"/>
</dbReference>
<accession>A0A811Z4J6</accession>
<comment type="similarity">
    <text evidence="1 4">Belongs to the eukaryotic ribosomal protein eS7 family.</text>
</comment>
<proteinExistence type="inferred from homology"/>
<dbReference type="GO" id="GO:0006412">
    <property type="term" value="P:translation"/>
    <property type="evidence" value="ECO:0007669"/>
    <property type="project" value="InterPro"/>
</dbReference>
<reference evidence="5" key="1">
    <citation type="submission" date="2020-12" db="EMBL/GenBank/DDBJ databases">
        <authorList>
            <consortium name="Molecular Ecology Group"/>
        </authorList>
    </citation>
    <scope>NUCLEOTIDE SEQUENCE</scope>
    <source>
        <strain evidence="5">TBG_1078</strain>
    </source>
</reference>
<gene>
    <name evidence="5" type="ORF">NYPRO_LOCUS15964</name>
</gene>
<dbReference type="GO" id="GO:0006364">
    <property type="term" value="P:rRNA processing"/>
    <property type="evidence" value="ECO:0007669"/>
    <property type="project" value="TreeGrafter"/>
</dbReference>
<dbReference type="AlphaFoldDB" id="A0A811Z4J6"/>
<dbReference type="GO" id="GO:0032040">
    <property type="term" value="C:small-subunit processome"/>
    <property type="evidence" value="ECO:0007669"/>
    <property type="project" value="TreeGrafter"/>
</dbReference>
<dbReference type="InterPro" id="IPR000554">
    <property type="entry name" value="Ribosomal_eS7"/>
</dbReference>
<dbReference type="GO" id="GO:0042274">
    <property type="term" value="P:ribosomal small subunit biogenesis"/>
    <property type="evidence" value="ECO:0007669"/>
    <property type="project" value="TreeGrafter"/>
</dbReference>
<dbReference type="PANTHER" id="PTHR11278:SF0">
    <property type="entry name" value="SMALL RIBOSOMAL SUBUNIT PROTEIN ES7"/>
    <property type="match status" value="1"/>
</dbReference>